<feature type="transmembrane region" description="Helical" evidence="2">
    <location>
        <begin position="247"/>
        <end position="267"/>
    </location>
</feature>
<feature type="transmembrane region" description="Helical" evidence="2">
    <location>
        <begin position="365"/>
        <end position="382"/>
    </location>
</feature>
<feature type="transmembrane region" description="Helical" evidence="2">
    <location>
        <begin position="403"/>
        <end position="423"/>
    </location>
</feature>
<protein>
    <submittedName>
        <fullName evidence="3">Uncharacterized protein</fullName>
    </submittedName>
</protein>
<keyword evidence="2" id="KW-0472">Membrane</keyword>
<evidence type="ECO:0000256" key="1">
    <source>
        <dbReference type="SAM" id="MobiDB-lite"/>
    </source>
</evidence>
<dbReference type="EMBL" id="MU630714">
    <property type="protein sequence ID" value="KAJ1253775.1"/>
    <property type="molecule type" value="Genomic_DNA"/>
</dbReference>
<feature type="transmembrane region" description="Helical" evidence="2">
    <location>
        <begin position="101"/>
        <end position="125"/>
    </location>
</feature>
<comment type="caution">
    <text evidence="3">The sequence shown here is derived from an EMBL/GenBank/DDBJ whole genome shotgun (WGS) entry which is preliminary data.</text>
</comment>
<keyword evidence="2" id="KW-1133">Transmembrane helix</keyword>
<dbReference type="Proteomes" id="UP001164776">
    <property type="component" value="Unassembled WGS sequence"/>
</dbReference>
<dbReference type="AlphaFoldDB" id="A0A9W7X774"/>
<feature type="transmembrane region" description="Helical" evidence="2">
    <location>
        <begin position="175"/>
        <end position="193"/>
    </location>
</feature>
<evidence type="ECO:0000313" key="4">
    <source>
        <dbReference type="Proteomes" id="UP001164776"/>
    </source>
</evidence>
<feature type="transmembrane region" description="Helical" evidence="2">
    <location>
        <begin position="273"/>
        <end position="293"/>
    </location>
</feature>
<keyword evidence="2" id="KW-0812">Transmembrane</keyword>
<reference evidence="3 4" key="1">
    <citation type="submission" date="2022-10" db="EMBL/GenBank/DDBJ databases">
        <title>WGS assembly of Paspalum vaginatum 540-79.</title>
        <authorList>
            <person name="Sun G."/>
            <person name="Wase N."/>
            <person name="Shu S."/>
            <person name="Jenkins J."/>
            <person name="Zhou B."/>
            <person name="Torres-Rodriguez J."/>
            <person name="Chen C."/>
            <person name="Sandor L."/>
            <person name="Plott C."/>
            <person name="Yoshinga Y."/>
            <person name="Daum C."/>
            <person name="Qi P."/>
            <person name="Barry K."/>
            <person name="Lipzen A."/>
            <person name="Berry L."/>
            <person name="Pedersen C."/>
            <person name="Gottilla T."/>
            <person name="Foltz A."/>
            <person name="Yu H."/>
            <person name="O'Malley R."/>
            <person name="Zhang C."/>
            <person name="Devos K."/>
            <person name="Sigmon B."/>
            <person name="Yu B."/>
            <person name="Obata T."/>
            <person name="Schmutz J."/>
            <person name="Schnable J."/>
        </authorList>
    </citation>
    <scope>NUCLEOTIDE SEQUENCE [LARGE SCALE GENOMIC DNA]</scope>
    <source>
        <strain evidence="4">cv. 540-79</strain>
    </source>
</reference>
<name>A0A9W7X774_9POAL</name>
<feature type="transmembrane region" description="Helical" evidence="2">
    <location>
        <begin position="213"/>
        <end position="235"/>
    </location>
</feature>
<gene>
    <name evidence="3" type="ORF">BS78_K191200</name>
</gene>
<feature type="compositionally biased region" description="Basic and acidic residues" evidence="1">
    <location>
        <begin position="7"/>
        <end position="26"/>
    </location>
</feature>
<accession>A0A9W7X774</accession>
<feature type="transmembrane region" description="Helical" evidence="2">
    <location>
        <begin position="323"/>
        <end position="345"/>
    </location>
</feature>
<keyword evidence="4" id="KW-1185">Reference proteome</keyword>
<evidence type="ECO:0000256" key="2">
    <source>
        <dbReference type="SAM" id="Phobius"/>
    </source>
</evidence>
<feature type="region of interest" description="Disordered" evidence="1">
    <location>
        <begin position="1"/>
        <end position="30"/>
    </location>
</feature>
<organism evidence="3 4">
    <name type="scientific">Paspalum vaginatum</name>
    <name type="common">seashore paspalum</name>
    <dbReference type="NCBI Taxonomy" id="158149"/>
    <lineage>
        <taxon>Eukaryota</taxon>
        <taxon>Viridiplantae</taxon>
        <taxon>Streptophyta</taxon>
        <taxon>Embryophyta</taxon>
        <taxon>Tracheophyta</taxon>
        <taxon>Spermatophyta</taxon>
        <taxon>Magnoliopsida</taxon>
        <taxon>Liliopsida</taxon>
        <taxon>Poales</taxon>
        <taxon>Poaceae</taxon>
        <taxon>PACMAD clade</taxon>
        <taxon>Panicoideae</taxon>
        <taxon>Andropogonodae</taxon>
        <taxon>Paspaleae</taxon>
        <taxon>Paspalinae</taxon>
        <taxon>Paspalum</taxon>
    </lineage>
</organism>
<evidence type="ECO:0000313" key="3">
    <source>
        <dbReference type="EMBL" id="KAJ1253775.1"/>
    </source>
</evidence>
<sequence>MTNGADTQDRNNAESDRREEEAPPNRDHHHHHLNLEEAIPAFFKGLPAVDLVQVLSFFVKMGHNKPTAIAYLMSFLLSFCLHAVVIGGSRCIQEVNNRRHIIIGFIAYLSAVLRMLGAAALLLFLDDNGSVVHSVAMLAPFLLVLVLLVALSWWTFLTGEVVGVNWGEFEEDLKLRFDLSVNVVYMAFAGLAGRVVNNGGAGTAGFMAQAPGYLLFYGLVLGLLHVLLCTVPPRAPFRQIRLCMAKVYMPLLAYVALLLVVLASVVAAQDLDILRINVFFGLFAIIVFIVIAFSRRNYRACTATVLPLPGADRPIHPREQDAYFYKYLMLGYFMPLFALVIMSTYSKYSIHGASTESLPWWFKFWLFWGLCSILAYAARSVVFAEMRDDNRDRDSWVPCTTHAMYGTMVITFISSVLALALRYGEIKNILFG</sequence>
<feature type="transmembrane region" description="Helical" evidence="2">
    <location>
        <begin position="68"/>
        <end position="89"/>
    </location>
</feature>
<feature type="transmembrane region" description="Helical" evidence="2">
    <location>
        <begin position="131"/>
        <end position="154"/>
    </location>
</feature>
<proteinExistence type="predicted"/>